<dbReference type="Proteomes" id="UP000617734">
    <property type="component" value="Unassembled WGS sequence"/>
</dbReference>
<gene>
    <name evidence="2" type="ORF">GCM10018781_51990</name>
</gene>
<sequence length="262" mass="27646">MEQPRWVTRERAVSRRVVFEGRIGRVVDYFGGAAPDGGPQAYLVEQRNQVLRPHFHPVDQFQILLGAPGALFGRRPIDHPVAHYADARTVYGPLTGGDPPLRYFTLRAEATQATEFMPESRARLPDRPGRSLHREIAPAPADPGAGRAARTTLLADERDGLEISCVTAGAGAPVEVPGAGPAGQFLFVLAGELEYGGAGHPAESVGWQPPGGAGWTGRATSAGTRLLVLRFPEPAAAGAPPAEPGADAGRRPARVEKGGNHA</sequence>
<dbReference type="GeneID" id="95355567"/>
<evidence type="ECO:0000313" key="2">
    <source>
        <dbReference type="EMBL" id="GHH77795.1"/>
    </source>
</evidence>
<evidence type="ECO:0000313" key="3">
    <source>
        <dbReference type="Proteomes" id="UP000617734"/>
    </source>
</evidence>
<reference evidence="2" key="2">
    <citation type="submission" date="2020-09" db="EMBL/GenBank/DDBJ databases">
        <authorList>
            <person name="Sun Q."/>
            <person name="Ohkuma M."/>
        </authorList>
    </citation>
    <scope>NUCLEOTIDE SEQUENCE</scope>
    <source>
        <strain evidence="2">JCM 4646</strain>
    </source>
</reference>
<keyword evidence="3" id="KW-1185">Reference proteome</keyword>
<organism evidence="2 3">
    <name type="scientific">Kitasatospora indigofera</name>
    <dbReference type="NCBI Taxonomy" id="67307"/>
    <lineage>
        <taxon>Bacteria</taxon>
        <taxon>Bacillati</taxon>
        <taxon>Actinomycetota</taxon>
        <taxon>Actinomycetes</taxon>
        <taxon>Kitasatosporales</taxon>
        <taxon>Streptomycetaceae</taxon>
        <taxon>Kitasatospora</taxon>
    </lineage>
</organism>
<reference evidence="2" key="1">
    <citation type="journal article" date="2014" name="Int. J. Syst. Evol. Microbiol.">
        <title>Complete genome sequence of Corynebacterium casei LMG S-19264T (=DSM 44701T), isolated from a smear-ripened cheese.</title>
        <authorList>
            <consortium name="US DOE Joint Genome Institute (JGI-PGF)"/>
            <person name="Walter F."/>
            <person name="Albersmeier A."/>
            <person name="Kalinowski J."/>
            <person name="Ruckert C."/>
        </authorList>
    </citation>
    <scope>NUCLEOTIDE SEQUENCE</scope>
    <source>
        <strain evidence="2">JCM 4646</strain>
    </source>
</reference>
<comment type="caution">
    <text evidence="2">The sequence shown here is derived from an EMBL/GenBank/DDBJ whole genome shotgun (WGS) entry which is preliminary data.</text>
</comment>
<protein>
    <recommendedName>
        <fullName evidence="4">Cupin domain-containing protein</fullName>
    </recommendedName>
</protein>
<dbReference type="RefSeq" id="WP_190213330.1">
    <property type="nucleotide sequence ID" value="NZ_BNBO01000034.1"/>
</dbReference>
<dbReference type="InterPro" id="IPR011051">
    <property type="entry name" value="RmlC_Cupin_sf"/>
</dbReference>
<dbReference type="AlphaFoldDB" id="A0A919G4B6"/>
<accession>A0A919G4B6</accession>
<feature type="region of interest" description="Disordered" evidence="1">
    <location>
        <begin position="234"/>
        <end position="262"/>
    </location>
</feature>
<proteinExistence type="predicted"/>
<evidence type="ECO:0008006" key="4">
    <source>
        <dbReference type="Google" id="ProtNLM"/>
    </source>
</evidence>
<dbReference type="EMBL" id="BNBO01000034">
    <property type="protein sequence ID" value="GHH77795.1"/>
    <property type="molecule type" value="Genomic_DNA"/>
</dbReference>
<evidence type="ECO:0000256" key="1">
    <source>
        <dbReference type="SAM" id="MobiDB-lite"/>
    </source>
</evidence>
<name>A0A919G4B6_9ACTN</name>
<feature type="compositionally biased region" description="Low complexity" evidence="1">
    <location>
        <begin position="234"/>
        <end position="247"/>
    </location>
</feature>
<dbReference type="SUPFAM" id="SSF51182">
    <property type="entry name" value="RmlC-like cupins"/>
    <property type="match status" value="1"/>
</dbReference>
<feature type="compositionally biased region" description="Basic and acidic residues" evidence="1">
    <location>
        <begin position="248"/>
        <end position="262"/>
    </location>
</feature>